<evidence type="ECO:0000256" key="1">
    <source>
        <dbReference type="ARBA" id="ARBA00001974"/>
    </source>
</evidence>
<dbReference type="OrthoDB" id="3807506at2"/>
<protein>
    <submittedName>
        <fullName evidence="10">Oxidoreductase</fullName>
    </submittedName>
</protein>
<feature type="domain" description="FAD-binding FR-type" evidence="9">
    <location>
        <begin position="25"/>
        <end position="127"/>
    </location>
</feature>
<feature type="domain" description="2Fe-2S ferredoxin-type" evidence="8">
    <location>
        <begin position="256"/>
        <end position="343"/>
    </location>
</feature>
<evidence type="ECO:0000256" key="3">
    <source>
        <dbReference type="ARBA" id="ARBA00022714"/>
    </source>
</evidence>
<evidence type="ECO:0000256" key="2">
    <source>
        <dbReference type="ARBA" id="ARBA00022630"/>
    </source>
</evidence>
<keyword evidence="6" id="KW-0408">Iron</keyword>
<dbReference type="GO" id="GO:0016491">
    <property type="term" value="F:oxidoreductase activity"/>
    <property type="evidence" value="ECO:0007669"/>
    <property type="project" value="UniProtKB-KW"/>
</dbReference>
<gene>
    <name evidence="10" type="ORF">CFN78_01955</name>
</gene>
<dbReference type="InterPro" id="IPR039261">
    <property type="entry name" value="FNR_nucleotide-bd"/>
</dbReference>
<dbReference type="RefSeq" id="WP_094860761.1">
    <property type="nucleotide sequence ID" value="NZ_NKYE01000001.1"/>
</dbReference>
<dbReference type="PROSITE" id="PS00197">
    <property type="entry name" value="2FE2S_FER_1"/>
    <property type="match status" value="1"/>
</dbReference>
<comment type="caution">
    <text evidence="10">The sequence shown here is derived from an EMBL/GenBank/DDBJ whole genome shotgun (WGS) entry which is preliminary data.</text>
</comment>
<dbReference type="PANTHER" id="PTHR47354">
    <property type="entry name" value="NADH OXIDOREDUCTASE HCR"/>
    <property type="match status" value="1"/>
</dbReference>
<dbReference type="InterPro" id="IPR012675">
    <property type="entry name" value="Beta-grasp_dom_sf"/>
</dbReference>
<dbReference type="EMBL" id="NKYE01000001">
    <property type="protein sequence ID" value="OZM74980.1"/>
    <property type="molecule type" value="Genomic_DNA"/>
</dbReference>
<comment type="cofactor">
    <cofactor evidence="1">
        <name>FAD</name>
        <dbReference type="ChEBI" id="CHEBI:57692"/>
    </cofactor>
</comment>
<dbReference type="PROSITE" id="PS51085">
    <property type="entry name" value="2FE2S_FER_2"/>
    <property type="match status" value="1"/>
</dbReference>
<evidence type="ECO:0000256" key="5">
    <source>
        <dbReference type="ARBA" id="ARBA00023002"/>
    </source>
</evidence>
<evidence type="ECO:0000256" key="6">
    <source>
        <dbReference type="ARBA" id="ARBA00023004"/>
    </source>
</evidence>
<keyword evidence="4" id="KW-0479">Metal-binding</keyword>
<dbReference type="PROSITE" id="PS51384">
    <property type="entry name" value="FAD_FR"/>
    <property type="match status" value="1"/>
</dbReference>
<dbReference type="Pfam" id="PF00111">
    <property type="entry name" value="Fer2"/>
    <property type="match status" value="1"/>
</dbReference>
<keyword evidence="11" id="KW-1185">Reference proteome</keyword>
<dbReference type="PANTHER" id="PTHR47354:SF1">
    <property type="entry name" value="CARNITINE MONOOXYGENASE REDUCTASE SUBUNIT"/>
    <property type="match status" value="1"/>
</dbReference>
<evidence type="ECO:0000313" key="10">
    <source>
        <dbReference type="EMBL" id="OZM74980.1"/>
    </source>
</evidence>
<dbReference type="SUPFAM" id="SSF54292">
    <property type="entry name" value="2Fe-2S ferredoxin-like"/>
    <property type="match status" value="1"/>
</dbReference>
<dbReference type="GO" id="GO:0046872">
    <property type="term" value="F:metal ion binding"/>
    <property type="evidence" value="ECO:0007669"/>
    <property type="project" value="UniProtKB-KW"/>
</dbReference>
<dbReference type="GO" id="GO:0051537">
    <property type="term" value="F:2 iron, 2 sulfur cluster binding"/>
    <property type="evidence" value="ECO:0007669"/>
    <property type="project" value="UniProtKB-KW"/>
</dbReference>
<dbReference type="Proteomes" id="UP000242444">
    <property type="component" value="Unassembled WGS sequence"/>
</dbReference>
<dbReference type="InterPro" id="IPR001041">
    <property type="entry name" value="2Fe-2S_ferredoxin-type"/>
</dbReference>
<dbReference type="InterPro" id="IPR036010">
    <property type="entry name" value="2Fe-2S_ferredoxin-like_sf"/>
</dbReference>
<dbReference type="SUPFAM" id="SSF63380">
    <property type="entry name" value="Riboflavin synthase domain-like"/>
    <property type="match status" value="1"/>
</dbReference>
<name>A0A263D920_9PSEU</name>
<dbReference type="InterPro" id="IPR050415">
    <property type="entry name" value="MRET"/>
</dbReference>
<dbReference type="Gene3D" id="3.10.20.30">
    <property type="match status" value="1"/>
</dbReference>
<dbReference type="InterPro" id="IPR006058">
    <property type="entry name" value="2Fe2S_fd_BS"/>
</dbReference>
<evidence type="ECO:0000259" key="9">
    <source>
        <dbReference type="PROSITE" id="PS51384"/>
    </source>
</evidence>
<dbReference type="SUPFAM" id="SSF52343">
    <property type="entry name" value="Ferredoxin reductase-like, C-terminal NADP-linked domain"/>
    <property type="match status" value="1"/>
</dbReference>
<accession>A0A263D920</accession>
<evidence type="ECO:0000259" key="8">
    <source>
        <dbReference type="PROSITE" id="PS51085"/>
    </source>
</evidence>
<keyword evidence="5" id="KW-0560">Oxidoreductase</keyword>
<evidence type="ECO:0000256" key="4">
    <source>
        <dbReference type="ARBA" id="ARBA00022723"/>
    </source>
</evidence>
<evidence type="ECO:0000313" key="11">
    <source>
        <dbReference type="Proteomes" id="UP000242444"/>
    </source>
</evidence>
<dbReference type="PRINTS" id="PR00409">
    <property type="entry name" value="PHDIOXRDTASE"/>
</dbReference>
<proteinExistence type="predicted"/>
<dbReference type="AlphaFoldDB" id="A0A263D920"/>
<dbReference type="InParanoid" id="A0A263D920"/>
<dbReference type="InterPro" id="IPR017938">
    <property type="entry name" value="Riboflavin_synthase-like_b-brl"/>
</dbReference>
<keyword evidence="3" id="KW-0001">2Fe-2S</keyword>
<dbReference type="Gene3D" id="2.40.30.10">
    <property type="entry name" value="Translation factors"/>
    <property type="match status" value="1"/>
</dbReference>
<dbReference type="Gene3D" id="3.40.50.80">
    <property type="entry name" value="Nucleotide-binding domain of ferredoxin-NADP reductase (FNR) module"/>
    <property type="match status" value="1"/>
</dbReference>
<keyword evidence="7" id="KW-0411">Iron-sulfur</keyword>
<sequence length="343" mass="36171">MTSYLTRTGETAPVETGQAIPARRSVTRELTVHSVRTEAEGVVSLRLGAAGGGTLPAWRPGAHLSLHLTSGLVRQYSLCGDPDDRSTYRIAVLDEPNGRGGSAEVHRTVAEGVTVTVEEPRNHFELVPARRYLFVAGGIGITPILPMITEVARTGAQWSLLYGGRSRHSMAFLGELAGIPGGEVVLVPQDERGFPDLDAFLAPATPADAVYCCGPSGLIEAVERCCAARAAAPAPHVERFAAAPDAAPAADEDTDRAVEVELRRSGTTVTVPPGTSILRAVREVLPAAPWSCAEGYCGTCEATVLDGVPDHRDAVLSEDERAAGDCMMICVSRARTPNLSLDL</sequence>
<reference evidence="10 11" key="1">
    <citation type="submission" date="2017-07" db="EMBL/GenBank/DDBJ databases">
        <title>Amycolatopsis antarcticus sp. nov., isolated from the surface of an Antarcticus brown macroalga.</title>
        <authorList>
            <person name="Wang J."/>
            <person name="Leiva S."/>
            <person name="Huang J."/>
            <person name="Huang Y."/>
        </authorList>
    </citation>
    <scope>NUCLEOTIDE SEQUENCE [LARGE SCALE GENOMIC DNA]</scope>
    <source>
        <strain evidence="10 11">AU-G6</strain>
    </source>
</reference>
<dbReference type="Pfam" id="PF00175">
    <property type="entry name" value="NAD_binding_1"/>
    <property type="match status" value="1"/>
</dbReference>
<keyword evidence="2" id="KW-0285">Flavoprotein</keyword>
<dbReference type="InterPro" id="IPR017927">
    <property type="entry name" value="FAD-bd_FR_type"/>
</dbReference>
<organism evidence="10 11">
    <name type="scientific">Amycolatopsis antarctica</name>
    <dbReference type="NCBI Taxonomy" id="1854586"/>
    <lineage>
        <taxon>Bacteria</taxon>
        <taxon>Bacillati</taxon>
        <taxon>Actinomycetota</taxon>
        <taxon>Actinomycetes</taxon>
        <taxon>Pseudonocardiales</taxon>
        <taxon>Pseudonocardiaceae</taxon>
        <taxon>Amycolatopsis</taxon>
    </lineage>
</organism>
<dbReference type="InterPro" id="IPR001433">
    <property type="entry name" value="OxRdtase_FAD/NAD-bd"/>
</dbReference>
<dbReference type="CDD" id="cd00207">
    <property type="entry name" value="fer2"/>
    <property type="match status" value="1"/>
</dbReference>
<evidence type="ECO:0000256" key="7">
    <source>
        <dbReference type="ARBA" id="ARBA00023014"/>
    </source>
</evidence>
<dbReference type="CDD" id="cd06185">
    <property type="entry name" value="PDR_like"/>
    <property type="match status" value="1"/>
</dbReference>